<keyword evidence="3" id="KW-1185">Reference proteome</keyword>
<dbReference type="InterPro" id="IPR003607">
    <property type="entry name" value="HD/PDEase_dom"/>
</dbReference>
<dbReference type="STRING" id="83765.SAMN05660284_01799"/>
<proteinExistence type="predicted"/>
<protein>
    <submittedName>
        <fullName evidence="2">Metal dependent phosphohydrolase</fullName>
    </submittedName>
</protein>
<dbReference type="InterPro" id="IPR037522">
    <property type="entry name" value="HD_GYP_dom"/>
</dbReference>
<dbReference type="InterPro" id="IPR052020">
    <property type="entry name" value="Cyclic_di-GMP/3'3'-cGAMP_PDE"/>
</dbReference>
<dbReference type="AlphaFoldDB" id="A0A1I5A4Z0"/>
<evidence type="ECO:0000313" key="3">
    <source>
        <dbReference type="Proteomes" id="UP000242869"/>
    </source>
</evidence>
<reference evidence="3" key="1">
    <citation type="submission" date="2016-10" db="EMBL/GenBank/DDBJ databases">
        <authorList>
            <person name="Varghese N."/>
            <person name="Submissions S."/>
        </authorList>
    </citation>
    <scope>NUCLEOTIDE SEQUENCE [LARGE SCALE GENOMIC DNA]</scope>
    <source>
        <strain evidence="3">DSM 6150</strain>
    </source>
</reference>
<name>A0A1I5A4Z0_9NEIS</name>
<dbReference type="GO" id="GO:0008081">
    <property type="term" value="F:phosphoric diester hydrolase activity"/>
    <property type="evidence" value="ECO:0007669"/>
    <property type="project" value="UniProtKB-ARBA"/>
</dbReference>
<dbReference type="PANTHER" id="PTHR45228">
    <property type="entry name" value="CYCLIC DI-GMP PHOSPHODIESTERASE TM_0186-RELATED"/>
    <property type="match status" value="1"/>
</dbReference>
<dbReference type="Pfam" id="PF13487">
    <property type="entry name" value="HD_5"/>
    <property type="match status" value="1"/>
</dbReference>
<dbReference type="EMBL" id="FOVE01000012">
    <property type="protein sequence ID" value="SFN57279.1"/>
    <property type="molecule type" value="Genomic_DNA"/>
</dbReference>
<dbReference type="PANTHER" id="PTHR45228:SF4">
    <property type="entry name" value="LIPOPROTEIN"/>
    <property type="match status" value="1"/>
</dbReference>
<sequence length="201" mass="22495">MESDNPTYNTLYNYTKSLSVALGYRDLMTRLHSERVRDIALELGMQCGLNKQELLILRISASFHDVGKIGIPDSILLKPTQLDDAEWEIMKRHAEIGEQIMKSTELEGSGQAALEIRHHHERYDGHGYPDSLAGEAIPIGSRIISIADSYDAMAVTRSYHRARAHAEIMDVLHAENGGKHDPELMRVFGGIIEKSRLKAAC</sequence>
<evidence type="ECO:0000313" key="2">
    <source>
        <dbReference type="EMBL" id="SFN57279.1"/>
    </source>
</evidence>
<gene>
    <name evidence="2" type="ORF">SAMN05660284_01799</name>
</gene>
<dbReference type="RefSeq" id="WP_091194825.1">
    <property type="nucleotide sequence ID" value="NZ_FOVE01000012.1"/>
</dbReference>
<dbReference type="PROSITE" id="PS51832">
    <property type="entry name" value="HD_GYP"/>
    <property type="match status" value="1"/>
</dbReference>
<dbReference type="Gene3D" id="1.10.3210.10">
    <property type="entry name" value="Hypothetical protein af1432"/>
    <property type="match status" value="1"/>
</dbReference>
<evidence type="ECO:0000259" key="1">
    <source>
        <dbReference type="PROSITE" id="PS51832"/>
    </source>
</evidence>
<dbReference type="CDD" id="cd00077">
    <property type="entry name" value="HDc"/>
    <property type="match status" value="1"/>
</dbReference>
<dbReference type="OrthoDB" id="9763857at2"/>
<organism evidence="2 3">
    <name type="scientific">Formivibrio citricus</name>
    <dbReference type="NCBI Taxonomy" id="83765"/>
    <lineage>
        <taxon>Bacteria</taxon>
        <taxon>Pseudomonadati</taxon>
        <taxon>Pseudomonadota</taxon>
        <taxon>Betaproteobacteria</taxon>
        <taxon>Neisseriales</taxon>
        <taxon>Chitinibacteraceae</taxon>
        <taxon>Formivibrio</taxon>
    </lineage>
</organism>
<accession>A0A1I5A4Z0</accession>
<keyword evidence="2" id="KW-0378">Hydrolase</keyword>
<dbReference type="SUPFAM" id="SSF109604">
    <property type="entry name" value="HD-domain/PDEase-like"/>
    <property type="match status" value="1"/>
</dbReference>
<dbReference type="Proteomes" id="UP000242869">
    <property type="component" value="Unassembled WGS sequence"/>
</dbReference>
<feature type="domain" description="HD-GYP" evidence="1">
    <location>
        <begin position="7"/>
        <end position="201"/>
    </location>
</feature>
<dbReference type="SMART" id="SM00471">
    <property type="entry name" value="HDc"/>
    <property type="match status" value="1"/>
</dbReference>